<dbReference type="PANTHER" id="PTHR22901:SF0">
    <property type="entry name" value="SIALATE O-ACETYLESTERASE"/>
    <property type="match status" value="1"/>
</dbReference>
<name>A0ABX7QB76_9FLAO</name>
<accession>A0ABX7QB76</accession>
<evidence type="ECO:0000256" key="1">
    <source>
        <dbReference type="ARBA" id="ARBA00022801"/>
    </source>
</evidence>
<evidence type="ECO:0000313" key="5">
    <source>
        <dbReference type="Proteomes" id="UP000663440"/>
    </source>
</evidence>
<sequence>MKNKILFLFFLMMYGFAEANVTLPNIFGDNMVLQRNSEVKIWGWGNPKEEIKLVSGWNNQEYKTVASNQAKWELTIKTPEAGGPFTISIKGYNEVVLKNILIGEVWLCSGQSNMEMSASWGIDNGDEEVKNAADPNIRFFTVPKLTAASPQNNLLGNWTESTPETMKYFSAVGYFFAKRLREDLKNVPIGLISSNWGGTPAEIWMPEEVINSDPILLENAKKLNEQEYGPHQPGRAYNAMIHPIAGFKIAGTLWYQGESNVGSLVYDKTLGALITSWRKEWKENFPFYYVQIAPYKTGTNNFSNVMVRNSQRKLLKEVSNTGMVVISDISDTIDIHPKNKKSVGIRLANLALAETYKTNSNLVNGPLFTDFKIEKNKVIVSFDYADGLYFKDKKSNQFEVAGADGVFVPAQASIKNNQVILTSKKVVNPAKVRFAWGNTTQSDLFNKANLPASCFTSEF</sequence>
<organism evidence="4 5">
    <name type="scientific">Flavobacterium endoglycinae</name>
    <dbReference type="NCBI Taxonomy" id="2816357"/>
    <lineage>
        <taxon>Bacteria</taxon>
        <taxon>Pseudomonadati</taxon>
        <taxon>Bacteroidota</taxon>
        <taxon>Flavobacteriia</taxon>
        <taxon>Flavobacteriales</taxon>
        <taxon>Flavobacteriaceae</taxon>
        <taxon>Flavobacterium</taxon>
    </lineage>
</organism>
<evidence type="ECO:0000313" key="4">
    <source>
        <dbReference type="EMBL" id="QSW87856.1"/>
    </source>
</evidence>
<evidence type="ECO:0000259" key="3">
    <source>
        <dbReference type="Pfam" id="PF03629"/>
    </source>
</evidence>
<dbReference type="PANTHER" id="PTHR22901">
    <property type="entry name" value="SIALATE O-ACETYLESTERASE"/>
    <property type="match status" value="1"/>
</dbReference>
<feature type="signal peptide" evidence="2">
    <location>
        <begin position="1"/>
        <end position="19"/>
    </location>
</feature>
<dbReference type="EMBL" id="CP071448">
    <property type="protein sequence ID" value="QSW87856.1"/>
    <property type="molecule type" value="Genomic_DNA"/>
</dbReference>
<feature type="domain" description="Sialate O-acetylesterase" evidence="3">
    <location>
        <begin position="104"/>
        <end position="351"/>
    </location>
</feature>
<feature type="chain" id="PRO_5045383918" evidence="2">
    <location>
        <begin position="20"/>
        <end position="459"/>
    </location>
</feature>
<keyword evidence="1" id="KW-0378">Hydrolase</keyword>
<dbReference type="InterPro" id="IPR036514">
    <property type="entry name" value="SGNH_hydro_sf"/>
</dbReference>
<dbReference type="SUPFAM" id="SSF52266">
    <property type="entry name" value="SGNH hydrolase"/>
    <property type="match status" value="1"/>
</dbReference>
<evidence type="ECO:0000256" key="2">
    <source>
        <dbReference type="SAM" id="SignalP"/>
    </source>
</evidence>
<dbReference type="RefSeq" id="WP_207295067.1">
    <property type="nucleotide sequence ID" value="NZ_CP071448.1"/>
</dbReference>
<protein>
    <submittedName>
        <fullName evidence="4">Sialate O-acetylesterase</fullName>
    </submittedName>
</protein>
<dbReference type="Pfam" id="PF03629">
    <property type="entry name" value="SASA"/>
    <property type="match status" value="1"/>
</dbReference>
<dbReference type="Proteomes" id="UP000663440">
    <property type="component" value="Chromosome"/>
</dbReference>
<keyword evidence="5" id="KW-1185">Reference proteome</keyword>
<reference evidence="4 5" key="1">
    <citation type="submission" date="2021-03" db="EMBL/GenBank/DDBJ databases">
        <title>Flavobacterium kribbensis sp. nov, an endophytic bacteria, isolated from soybean.</title>
        <authorList>
            <person name="Lee J."/>
            <person name="Seo J."/>
        </authorList>
    </citation>
    <scope>NUCLEOTIDE SEQUENCE [LARGE SCALE GENOMIC DNA]</scope>
    <source>
        <strain evidence="4 5">BB8</strain>
    </source>
</reference>
<dbReference type="InterPro" id="IPR005181">
    <property type="entry name" value="SASA"/>
</dbReference>
<gene>
    <name evidence="4" type="ORF">J0383_16445</name>
</gene>
<dbReference type="Gene3D" id="3.40.50.1110">
    <property type="entry name" value="SGNH hydrolase"/>
    <property type="match status" value="1"/>
</dbReference>
<proteinExistence type="predicted"/>
<keyword evidence="2" id="KW-0732">Signal</keyword>
<dbReference type="InterPro" id="IPR039329">
    <property type="entry name" value="SIAE"/>
</dbReference>